<keyword evidence="2" id="KW-0472">Membrane</keyword>
<dbReference type="EMBL" id="HG670580">
    <property type="protein sequence ID" value="CDI77193.1"/>
    <property type="molecule type" value="Genomic_DNA"/>
</dbReference>
<dbReference type="RefSeq" id="XP_013252408.1">
    <property type="nucleotide sequence ID" value="XM_013396954.1"/>
</dbReference>
<feature type="transmembrane region" description="Helical" evidence="2">
    <location>
        <begin position="268"/>
        <end position="290"/>
    </location>
</feature>
<evidence type="ECO:0000313" key="4">
    <source>
        <dbReference type="Proteomes" id="UP000018050"/>
    </source>
</evidence>
<protein>
    <submittedName>
        <fullName evidence="3">Acetyltransferase domain-containing protein, putative</fullName>
    </submittedName>
</protein>
<keyword evidence="4" id="KW-1185">Reference proteome</keyword>
<proteinExistence type="predicted"/>
<evidence type="ECO:0000256" key="1">
    <source>
        <dbReference type="SAM" id="MobiDB-lite"/>
    </source>
</evidence>
<keyword evidence="2" id="KW-0812">Transmembrane</keyword>
<keyword evidence="3" id="KW-0808">Transferase</keyword>
<reference evidence="3" key="1">
    <citation type="submission" date="2013-10" db="EMBL/GenBank/DDBJ databases">
        <title>Genomic analysis of the causative agents of coccidiosis in chickens.</title>
        <authorList>
            <person name="Reid A.J."/>
            <person name="Blake D."/>
            <person name="Billington K."/>
            <person name="Browne H."/>
            <person name="Dunn M."/>
            <person name="Hung S."/>
            <person name="Kawahara F."/>
            <person name="Miranda-Saavedra D."/>
            <person name="Mourier T."/>
            <person name="Nagra H."/>
            <person name="Otto T.D."/>
            <person name="Rawlings N."/>
            <person name="Sanchez A."/>
            <person name="Sanders M."/>
            <person name="Subramaniam C."/>
            <person name="Tay Y."/>
            <person name="Dear P."/>
            <person name="Doerig C."/>
            <person name="Gruber A."/>
            <person name="Parkinson J."/>
            <person name="Shirley M."/>
            <person name="Wan K.L."/>
            <person name="Berriman M."/>
            <person name="Tomley F."/>
            <person name="Pain A."/>
        </authorList>
    </citation>
    <scope>NUCLEOTIDE SEQUENCE [LARGE SCALE GENOMIC DNA]</scope>
    <source>
        <strain evidence="3">Houghton</strain>
    </source>
</reference>
<keyword evidence="2" id="KW-1133">Transmembrane helix</keyword>
<feature type="compositionally biased region" description="Basic and acidic residues" evidence="1">
    <location>
        <begin position="183"/>
        <end position="192"/>
    </location>
</feature>
<dbReference type="GO" id="GO:0016740">
    <property type="term" value="F:transferase activity"/>
    <property type="evidence" value="ECO:0007669"/>
    <property type="project" value="UniProtKB-KW"/>
</dbReference>
<feature type="region of interest" description="Disordered" evidence="1">
    <location>
        <begin position="141"/>
        <end position="266"/>
    </location>
</feature>
<feature type="compositionally biased region" description="Gly residues" evidence="1">
    <location>
        <begin position="153"/>
        <end position="162"/>
    </location>
</feature>
<organism evidence="3 4">
    <name type="scientific">Eimeria acervulina</name>
    <name type="common">Coccidian parasite</name>
    <dbReference type="NCBI Taxonomy" id="5801"/>
    <lineage>
        <taxon>Eukaryota</taxon>
        <taxon>Sar</taxon>
        <taxon>Alveolata</taxon>
        <taxon>Apicomplexa</taxon>
        <taxon>Conoidasida</taxon>
        <taxon>Coccidia</taxon>
        <taxon>Eucoccidiorida</taxon>
        <taxon>Eimeriorina</taxon>
        <taxon>Eimeriidae</taxon>
        <taxon>Eimeria</taxon>
    </lineage>
</organism>
<name>U6GCY6_EIMAC</name>
<feature type="compositionally biased region" description="Acidic residues" evidence="1">
    <location>
        <begin position="165"/>
        <end position="177"/>
    </location>
</feature>
<dbReference type="OrthoDB" id="10628803at2759"/>
<feature type="region of interest" description="Disordered" evidence="1">
    <location>
        <begin position="300"/>
        <end position="327"/>
    </location>
</feature>
<gene>
    <name evidence="3" type="ORF">EAH_00061810</name>
</gene>
<dbReference type="OMA" id="PTHFFRI"/>
<dbReference type="AlphaFoldDB" id="U6GCY6"/>
<dbReference type="Proteomes" id="UP000018050">
    <property type="component" value="Unassembled WGS sequence"/>
</dbReference>
<dbReference type="GeneID" id="25274251"/>
<sequence>MAVEPDNVVKGVIWVQSKPKEGVVDDVRVFVYQDEDGMHQLSLFSRLLSASSSPDLGLHALEYRFYCDSLAELILSWKLGLYPSDFSEVASPKRRPFPSYEYTTKAKLPWSPTEELSLTLHSRSLDRQLEFAQGQLRRLLERQRTPLRLPGSPEGGSGGSSGGEETPEEETDDDEEVIYALLRSDDELETKAKPSGSATEEQQKEDQQQQQQQQQQEQEDQQQEQGDQQQQQQEESPSSLSLVSEQQQKGLSPEETDKQRDNPDALPWYRTLTGVTSMLLGMGVFMLFCFRCCMKRRGNDNSRGGPLGAPGAPSEGEVQLQTLHKDANERRTAECLKGYSHISDQHAIRDPETGSWWEEEDVRTFTEA</sequence>
<evidence type="ECO:0000313" key="3">
    <source>
        <dbReference type="EMBL" id="CDI77193.1"/>
    </source>
</evidence>
<evidence type="ECO:0000256" key="2">
    <source>
        <dbReference type="SAM" id="Phobius"/>
    </source>
</evidence>
<feature type="compositionally biased region" description="Low complexity" evidence="1">
    <location>
        <begin position="223"/>
        <end position="235"/>
    </location>
</feature>
<dbReference type="VEuPathDB" id="ToxoDB:EAH_00061810"/>
<feature type="compositionally biased region" description="Polar residues" evidence="1">
    <location>
        <begin position="236"/>
        <end position="250"/>
    </location>
</feature>
<reference evidence="3" key="2">
    <citation type="submission" date="2013-10" db="EMBL/GenBank/DDBJ databases">
        <authorList>
            <person name="Aslett M."/>
        </authorList>
    </citation>
    <scope>NUCLEOTIDE SEQUENCE [LARGE SCALE GENOMIC DNA]</scope>
    <source>
        <strain evidence="3">Houghton</strain>
    </source>
</reference>
<accession>U6GCY6</accession>